<organism evidence="1 2">
    <name type="scientific">Kroppenstedtia pulmonis</name>
    <dbReference type="NCBI Taxonomy" id="1380685"/>
    <lineage>
        <taxon>Bacteria</taxon>
        <taxon>Bacillati</taxon>
        <taxon>Bacillota</taxon>
        <taxon>Bacilli</taxon>
        <taxon>Bacillales</taxon>
        <taxon>Thermoactinomycetaceae</taxon>
        <taxon>Kroppenstedtia</taxon>
    </lineage>
</organism>
<protein>
    <submittedName>
        <fullName evidence="1">Uncharacterized protein</fullName>
    </submittedName>
</protein>
<sequence length="84" mass="8638">MTETSRMDANHPESETLGWKVLLVASPNPSSDAAGDKAGTTALRYGANGDGHMCVKKGGTAGDPSFVLGRRGIFYLGRKGGGAL</sequence>
<evidence type="ECO:0000313" key="1">
    <source>
        <dbReference type="EMBL" id="QKG84188.1"/>
    </source>
</evidence>
<dbReference type="KEGG" id="kpul:GXN76_06670"/>
<dbReference type="EMBL" id="CP048104">
    <property type="protein sequence ID" value="QKG84188.1"/>
    <property type="molecule type" value="Genomic_DNA"/>
</dbReference>
<dbReference type="AlphaFoldDB" id="A0A7D3XRD5"/>
<gene>
    <name evidence="1" type="ORF">GXN76_06670</name>
</gene>
<evidence type="ECO:0000313" key="2">
    <source>
        <dbReference type="Proteomes" id="UP000503088"/>
    </source>
</evidence>
<name>A0A7D3XRD5_9BACL</name>
<dbReference type="Proteomes" id="UP000503088">
    <property type="component" value="Chromosome"/>
</dbReference>
<dbReference type="RefSeq" id="WP_173221648.1">
    <property type="nucleotide sequence ID" value="NZ_CP048104.1"/>
</dbReference>
<accession>A0A7D3XRD5</accession>
<keyword evidence="2" id="KW-1185">Reference proteome</keyword>
<proteinExistence type="predicted"/>
<reference evidence="1 2" key="1">
    <citation type="submission" date="2020-01" db="EMBL/GenBank/DDBJ databases">
        <authorList>
            <person name="Gulvik C.A."/>
            <person name="Batra D.G."/>
        </authorList>
    </citation>
    <scope>NUCLEOTIDE SEQUENCE [LARGE SCALE GENOMIC DNA]</scope>
    <source>
        <strain evidence="1 2">W9323</strain>
    </source>
</reference>